<keyword evidence="3" id="KW-1185">Reference proteome</keyword>
<dbReference type="InterPro" id="IPR000719">
    <property type="entry name" value="Prot_kinase_dom"/>
</dbReference>
<evidence type="ECO:0000313" key="2">
    <source>
        <dbReference type="EMBL" id="CAI9273677.1"/>
    </source>
</evidence>
<dbReference type="InterPro" id="IPR011009">
    <property type="entry name" value="Kinase-like_dom_sf"/>
</dbReference>
<dbReference type="SUPFAM" id="SSF56112">
    <property type="entry name" value="Protein kinase-like (PK-like)"/>
    <property type="match status" value="1"/>
</dbReference>
<dbReference type="PANTHER" id="PTHR48055">
    <property type="entry name" value="LEUCINE-RICH REPEAT RECEPTOR PROTEIN KINASE EMS1"/>
    <property type="match status" value="1"/>
</dbReference>
<name>A0AA35YGV3_LACSI</name>
<accession>A0AA35YGV3</accession>
<proteinExistence type="predicted"/>
<gene>
    <name evidence="2" type="ORF">LSALG_LOCUS13810</name>
</gene>
<dbReference type="Gene3D" id="1.10.510.10">
    <property type="entry name" value="Transferase(Phosphotransferase) domain 1"/>
    <property type="match status" value="1"/>
</dbReference>
<feature type="domain" description="Protein kinase" evidence="1">
    <location>
        <begin position="149"/>
        <end position="240"/>
    </location>
</feature>
<dbReference type="GO" id="GO:0005524">
    <property type="term" value="F:ATP binding"/>
    <property type="evidence" value="ECO:0007669"/>
    <property type="project" value="InterPro"/>
</dbReference>
<organism evidence="2 3">
    <name type="scientific">Lactuca saligna</name>
    <name type="common">Willowleaf lettuce</name>
    <dbReference type="NCBI Taxonomy" id="75948"/>
    <lineage>
        <taxon>Eukaryota</taxon>
        <taxon>Viridiplantae</taxon>
        <taxon>Streptophyta</taxon>
        <taxon>Embryophyta</taxon>
        <taxon>Tracheophyta</taxon>
        <taxon>Spermatophyta</taxon>
        <taxon>Magnoliopsida</taxon>
        <taxon>eudicotyledons</taxon>
        <taxon>Gunneridae</taxon>
        <taxon>Pentapetalae</taxon>
        <taxon>asterids</taxon>
        <taxon>campanulids</taxon>
        <taxon>Asterales</taxon>
        <taxon>Asteraceae</taxon>
        <taxon>Cichorioideae</taxon>
        <taxon>Cichorieae</taxon>
        <taxon>Lactucinae</taxon>
        <taxon>Lactuca</taxon>
    </lineage>
</organism>
<dbReference type="GO" id="GO:0016020">
    <property type="term" value="C:membrane"/>
    <property type="evidence" value="ECO:0007669"/>
    <property type="project" value="TreeGrafter"/>
</dbReference>
<dbReference type="Pfam" id="PF00069">
    <property type="entry name" value="Pkinase"/>
    <property type="match status" value="1"/>
</dbReference>
<evidence type="ECO:0000259" key="1">
    <source>
        <dbReference type="Pfam" id="PF00069"/>
    </source>
</evidence>
<evidence type="ECO:0000313" key="3">
    <source>
        <dbReference type="Proteomes" id="UP001177003"/>
    </source>
</evidence>
<reference evidence="2" key="1">
    <citation type="submission" date="2023-04" db="EMBL/GenBank/DDBJ databases">
        <authorList>
            <person name="Vijverberg K."/>
            <person name="Xiong W."/>
            <person name="Schranz E."/>
        </authorList>
    </citation>
    <scope>NUCLEOTIDE SEQUENCE</scope>
</reference>
<dbReference type="AlphaFoldDB" id="A0AA35YGV3"/>
<sequence>MQMIRLRENQVISFFLEGVPTGVVVETTCPCFGERALPCLSLSLVHALYALLKKLGSYIHLRHHRTPAVQSFLHNIFPITPASTYQMVTSKTLICTIHSCRILSLINKLFRIKPVVVLYRCNRARKTQQYYTRVLITNNPTLMKPKTKKPSNILLDDDMVAHVGGFGLAQFLGTNSKEQGASGIRGTIGYAPPVYGIGSEMTSSGDVCSFKILLLEVMTGKRPTDGIFNKGITLHKFVDMALSANASDVIDDDLLKFLQEDAIARKYTLADANKIEECLSSTVKLGESCSMESPQQQMNIKNVAHKLQHIMNMLQ</sequence>
<protein>
    <recommendedName>
        <fullName evidence="1">Protein kinase domain-containing protein</fullName>
    </recommendedName>
</protein>
<dbReference type="PANTHER" id="PTHR48055:SF55">
    <property type="entry name" value="PROTEIN KINASE DOMAIN-CONTAINING PROTEIN"/>
    <property type="match status" value="1"/>
</dbReference>
<dbReference type="InterPro" id="IPR051564">
    <property type="entry name" value="LRR_receptor-like_kinase"/>
</dbReference>
<dbReference type="GO" id="GO:0004672">
    <property type="term" value="F:protein kinase activity"/>
    <property type="evidence" value="ECO:0007669"/>
    <property type="project" value="InterPro"/>
</dbReference>
<dbReference type="Proteomes" id="UP001177003">
    <property type="component" value="Chromosome 2"/>
</dbReference>
<dbReference type="EMBL" id="OX465078">
    <property type="protein sequence ID" value="CAI9273677.1"/>
    <property type="molecule type" value="Genomic_DNA"/>
</dbReference>